<keyword evidence="1" id="KW-0175">Coiled coil</keyword>
<reference evidence="3 4" key="1">
    <citation type="journal article" date="2014" name="Genome Biol. Evol.">
        <title>The secreted proteins of Achlya hypogyna and Thraustotheca clavata identify the ancestral oomycete secretome and reveal gene acquisitions by horizontal gene transfer.</title>
        <authorList>
            <person name="Misner I."/>
            <person name="Blouin N."/>
            <person name="Leonard G."/>
            <person name="Richards T.A."/>
            <person name="Lane C.E."/>
        </authorList>
    </citation>
    <scope>NUCLEOTIDE SEQUENCE [LARGE SCALE GENOMIC DNA]</scope>
    <source>
        <strain evidence="3 4">ATCC 48635</strain>
    </source>
</reference>
<evidence type="ECO:0000313" key="3">
    <source>
        <dbReference type="EMBL" id="OQR93061.1"/>
    </source>
</evidence>
<evidence type="ECO:0008006" key="5">
    <source>
        <dbReference type="Google" id="ProtNLM"/>
    </source>
</evidence>
<feature type="coiled-coil region" evidence="1">
    <location>
        <begin position="70"/>
        <end position="104"/>
    </location>
</feature>
<organism evidence="3 4">
    <name type="scientific">Achlya hypogyna</name>
    <name type="common">Oomycete</name>
    <name type="synonym">Protoachlya hypogyna</name>
    <dbReference type="NCBI Taxonomy" id="1202772"/>
    <lineage>
        <taxon>Eukaryota</taxon>
        <taxon>Sar</taxon>
        <taxon>Stramenopiles</taxon>
        <taxon>Oomycota</taxon>
        <taxon>Saprolegniomycetes</taxon>
        <taxon>Saprolegniales</taxon>
        <taxon>Achlyaceae</taxon>
        <taxon>Achlya</taxon>
    </lineage>
</organism>
<gene>
    <name evidence="3" type="ORF">ACHHYP_02954</name>
</gene>
<feature type="region of interest" description="Disordered" evidence="2">
    <location>
        <begin position="1"/>
        <end position="33"/>
    </location>
</feature>
<feature type="compositionally biased region" description="Acidic residues" evidence="2">
    <location>
        <begin position="1"/>
        <end position="11"/>
    </location>
</feature>
<accession>A0A1V9Z532</accession>
<dbReference type="Proteomes" id="UP000243579">
    <property type="component" value="Unassembled WGS sequence"/>
</dbReference>
<keyword evidence="4" id="KW-1185">Reference proteome</keyword>
<protein>
    <recommendedName>
        <fullName evidence="5">Cilia- and flagella-associated protein 157</fullName>
    </recommendedName>
</protein>
<feature type="compositionally biased region" description="Basic and acidic residues" evidence="2">
    <location>
        <begin position="22"/>
        <end position="33"/>
    </location>
</feature>
<dbReference type="EMBL" id="JNBR01000430">
    <property type="protein sequence ID" value="OQR93061.1"/>
    <property type="molecule type" value="Genomic_DNA"/>
</dbReference>
<dbReference type="OrthoDB" id="77058at2759"/>
<dbReference type="AlphaFoldDB" id="A0A1V9Z532"/>
<evidence type="ECO:0000313" key="4">
    <source>
        <dbReference type="Proteomes" id="UP000243579"/>
    </source>
</evidence>
<name>A0A1V9Z532_ACHHY</name>
<proteinExistence type="predicted"/>
<sequence>MDPTTMDDDVLFDAMDSVPQVKETRPSDDGPDIKDRVYMDQILQLTQQVNQLKTAATEHSATRVQSAAEMAMLRQQLERQESVAKHLKQMLKNMSDKYSGLQCEYKAFKKHTEALTAELSTTKDLVRDRDATIASFRAKHVEWMETAVSLAEITRERDEVVADRDVWKAKACHLSGVAEANESLRSEMASMEQEADLARKRSHHIIKELRKSLQEERSKPPVVVSTPLAVQCITVADDPLLPQSADLVQEFALRIEVLLQANASLTERVKFLETNAQLLATDLERKRLVLRQLTLSLTTDADAEVNALALAKVAEVELLDTAQTLLYATLMENLALKVRYWALRLS</sequence>
<evidence type="ECO:0000256" key="2">
    <source>
        <dbReference type="SAM" id="MobiDB-lite"/>
    </source>
</evidence>
<comment type="caution">
    <text evidence="3">The sequence shown here is derived from an EMBL/GenBank/DDBJ whole genome shotgun (WGS) entry which is preliminary data.</text>
</comment>
<feature type="coiled-coil region" evidence="1">
    <location>
        <begin position="174"/>
        <end position="201"/>
    </location>
</feature>
<evidence type="ECO:0000256" key="1">
    <source>
        <dbReference type="SAM" id="Coils"/>
    </source>
</evidence>